<comment type="caution">
    <text evidence="3">The sequence shown here is derived from an EMBL/GenBank/DDBJ whole genome shotgun (WGS) entry which is preliminary data.</text>
</comment>
<dbReference type="RefSeq" id="WP_379287385.1">
    <property type="nucleotide sequence ID" value="NZ_JBHTIU010000027.1"/>
</dbReference>
<organism evidence="3 4">
    <name type="scientific">Paenibacillus residui</name>
    <dbReference type="NCBI Taxonomy" id="629724"/>
    <lineage>
        <taxon>Bacteria</taxon>
        <taxon>Bacillati</taxon>
        <taxon>Bacillota</taxon>
        <taxon>Bacilli</taxon>
        <taxon>Bacillales</taxon>
        <taxon>Paenibacillaceae</taxon>
        <taxon>Paenibacillus</taxon>
    </lineage>
</organism>
<dbReference type="Pfam" id="PF20250">
    <property type="entry name" value="FapA_N"/>
    <property type="match status" value="1"/>
</dbReference>
<feature type="coiled-coil region" evidence="1">
    <location>
        <begin position="346"/>
        <end position="373"/>
    </location>
</feature>
<keyword evidence="1" id="KW-0175">Coiled coil</keyword>
<dbReference type="PANTHER" id="PTHR38032">
    <property type="entry name" value="POLYMERASE-RELATED"/>
    <property type="match status" value="1"/>
</dbReference>
<accession>A0ABW3DA94</accession>
<evidence type="ECO:0000259" key="2">
    <source>
        <dbReference type="Pfam" id="PF20250"/>
    </source>
</evidence>
<name>A0ABW3DA94_9BACL</name>
<dbReference type="Pfam" id="PF03961">
    <property type="entry name" value="FapA"/>
    <property type="match status" value="1"/>
</dbReference>
<dbReference type="InterPro" id="IPR046865">
    <property type="entry name" value="FapA_b_solenoid"/>
</dbReference>
<protein>
    <submittedName>
        <fullName evidence="3">DUF342 domain-containing protein</fullName>
    </submittedName>
</protein>
<evidence type="ECO:0000313" key="3">
    <source>
        <dbReference type="EMBL" id="MFD0869164.1"/>
    </source>
</evidence>
<sequence>MNPHSASTEFFIDVLISDDKLEAFLDFSHCGEDMVCTVEQLESLLEKHSISYGIDYARLVQIAKDPGPFIKRKIVIATGDPPRPGKDGEINYRFDTKASAKKPAVLEDGTVDYREVTSILNVKKGELLASRTPPTEGVPGKAVTGEVLMARNGKDARFKIGKNVVTDANNLQLYSTIDGVISFTGKGQINVFPVYEVNGDVDYSIGNIDFVGTVVIRGNVLTGFKIKAEGDIRVTGTVEGAEMEAGGSILISAGILAQNKGRIRAGKTIRSAFVQDGNVEAGEDVLISQSIMHSNIRAGRSICCEGAKGLIVGGKLQAGEQVSARTIGNSMSTATVIEVGVLPEVRSELHQLKEQLKMNAENLQKTEKALTILDQLAAAGQLSPDKAAMRVKLANTRKQTVETTETIKDRVLQLETMLEDTGKARIVATSTIYGGTKLVMGRHIKVIKDPVQRVYFRIDEGDIGMFPLYP</sequence>
<evidence type="ECO:0000313" key="4">
    <source>
        <dbReference type="Proteomes" id="UP001597120"/>
    </source>
</evidence>
<gene>
    <name evidence="3" type="ORF">ACFQ03_08370</name>
</gene>
<keyword evidence="4" id="KW-1185">Reference proteome</keyword>
<dbReference type="InterPro" id="IPR046866">
    <property type="entry name" value="FapA_N"/>
</dbReference>
<dbReference type="Proteomes" id="UP001597120">
    <property type="component" value="Unassembled WGS sequence"/>
</dbReference>
<evidence type="ECO:0000256" key="1">
    <source>
        <dbReference type="SAM" id="Coils"/>
    </source>
</evidence>
<reference evidence="4" key="1">
    <citation type="journal article" date="2019" name="Int. J. Syst. Evol. Microbiol.">
        <title>The Global Catalogue of Microorganisms (GCM) 10K type strain sequencing project: providing services to taxonomists for standard genome sequencing and annotation.</title>
        <authorList>
            <consortium name="The Broad Institute Genomics Platform"/>
            <consortium name="The Broad Institute Genome Sequencing Center for Infectious Disease"/>
            <person name="Wu L."/>
            <person name="Ma J."/>
        </authorList>
    </citation>
    <scope>NUCLEOTIDE SEQUENCE [LARGE SCALE GENOMIC DNA]</scope>
    <source>
        <strain evidence="4">CCUG 57263</strain>
    </source>
</reference>
<dbReference type="EMBL" id="JBHTIU010000027">
    <property type="protein sequence ID" value="MFD0869164.1"/>
    <property type="molecule type" value="Genomic_DNA"/>
</dbReference>
<dbReference type="InterPro" id="IPR005646">
    <property type="entry name" value="FapA"/>
</dbReference>
<proteinExistence type="predicted"/>
<dbReference type="PANTHER" id="PTHR38032:SF1">
    <property type="entry name" value="RNA-BINDING PROTEIN KHPB N-TERMINAL DOMAIN-CONTAINING PROTEIN"/>
    <property type="match status" value="1"/>
</dbReference>
<feature type="domain" description="Flagellar Assembly Protein A N-terminal region" evidence="2">
    <location>
        <begin position="12"/>
        <end position="184"/>
    </location>
</feature>